<keyword evidence="2 5" id="KW-0812">Transmembrane</keyword>
<dbReference type="PANTHER" id="PTHR28019:SF2">
    <property type="entry name" value="CELL MEMBRANE PROTEIN YLR413W-RELATED"/>
    <property type="match status" value="1"/>
</dbReference>
<keyword evidence="4 5" id="KW-0472">Membrane</keyword>
<keyword evidence="7" id="KW-1185">Reference proteome</keyword>
<evidence type="ECO:0000256" key="3">
    <source>
        <dbReference type="ARBA" id="ARBA00022989"/>
    </source>
</evidence>
<feature type="transmembrane region" description="Helical" evidence="5">
    <location>
        <begin position="150"/>
        <end position="170"/>
    </location>
</feature>
<feature type="transmembrane region" description="Helical" evidence="5">
    <location>
        <begin position="227"/>
        <end position="250"/>
    </location>
</feature>
<dbReference type="OrthoDB" id="4159154at2759"/>
<dbReference type="PROSITE" id="PS01346">
    <property type="entry name" value="CLAUDIN"/>
    <property type="match status" value="1"/>
</dbReference>
<evidence type="ECO:0000256" key="2">
    <source>
        <dbReference type="ARBA" id="ARBA00022692"/>
    </source>
</evidence>
<dbReference type="EMBL" id="KV453841">
    <property type="protein sequence ID" value="ODV92913.1"/>
    <property type="molecule type" value="Genomic_DNA"/>
</dbReference>
<dbReference type="GO" id="GO:0051285">
    <property type="term" value="C:cell cortex of cell tip"/>
    <property type="evidence" value="ECO:0007669"/>
    <property type="project" value="TreeGrafter"/>
</dbReference>
<evidence type="ECO:0000256" key="4">
    <source>
        <dbReference type="ARBA" id="ARBA00023136"/>
    </source>
</evidence>
<dbReference type="GO" id="GO:0031505">
    <property type="term" value="P:fungal-type cell wall organization"/>
    <property type="evidence" value="ECO:0007669"/>
    <property type="project" value="TreeGrafter"/>
</dbReference>
<gene>
    <name evidence="6" type="ORF">CANCADRAFT_30924</name>
</gene>
<evidence type="ECO:0008006" key="8">
    <source>
        <dbReference type="Google" id="ProtNLM"/>
    </source>
</evidence>
<keyword evidence="3 5" id="KW-1133">Transmembrane helix</keyword>
<evidence type="ECO:0000256" key="1">
    <source>
        <dbReference type="ARBA" id="ARBA00004141"/>
    </source>
</evidence>
<accession>A0A1E4TME1</accession>
<dbReference type="AlphaFoldDB" id="A0A1E4TME1"/>
<evidence type="ECO:0000313" key="7">
    <source>
        <dbReference type="Proteomes" id="UP000095023"/>
    </source>
</evidence>
<dbReference type="InterPro" id="IPR009571">
    <property type="entry name" value="SUR7/Rim9-like_fungi"/>
</dbReference>
<reference evidence="7" key="1">
    <citation type="submission" date="2016-02" db="EMBL/GenBank/DDBJ databases">
        <title>Comparative genomics of biotechnologically important yeasts.</title>
        <authorList>
            <consortium name="DOE Joint Genome Institute"/>
            <person name="Riley R."/>
            <person name="Haridas S."/>
            <person name="Wolfe K.H."/>
            <person name="Lopes M.R."/>
            <person name="Hittinger C.T."/>
            <person name="Goker M."/>
            <person name="Salamov A."/>
            <person name="Wisecaver J."/>
            <person name="Long T.M."/>
            <person name="Aerts A.L."/>
            <person name="Barry K."/>
            <person name="Choi C."/>
            <person name="Clum A."/>
            <person name="Coughlan A.Y."/>
            <person name="Deshpande S."/>
            <person name="Douglass A.P."/>
            <person name="Hanson S.J."/>
            <person name="Klenk H.-P."/>
            <person name="Labutti K."/>
            <person name="Lapidus A."/>
            <person name="Lindquist E."/>
            <person name="Lipzen A."/>
            <person name="Meier-Kolthoff J.P."/>
            <person name="Ohm R.A."/>
            <person name="Otillar R.P."/>
            <person name="Pangilinan J."/>
            <person name="Peng Y."/>
            <person name="Rokas A."/>
            <person name="Rosa C.A."/>
            <person name="Scheuner C."/>
            <person name="Sibirny A.A."/>
            <person name="Slot J.C."/>
            <person name="Stielow J.B."/>
            <person name="Sun H."/>
            <person name="Kurtzman C.P."/>
            <person name="Blackwell M."/>
            <person name="Jeffries T.W."/>
            <person name="Grigoriev I.V."/>
        </authorList>
    </citation>
    <scope>NUCLEOTIDE SEQUENCE [LARGE SCALE GENOMIC DNA]</scope>
    <source>
        <strain evidence="7">NRRL Y-17796</strain>
    </source>
</reference>
<organism evidence="6 7">
    <name type="scientific">Tortispora caseinolytica NRRL Y-17796</name>
    <dbReference type="NCBI Taxonomy" id="767744"/>
    <lineage>
        <taxon>Eukaryota</taxon>
        <taxon>Fungi</taxon>
        <taxon>Dikarya</taxon>
        <taxon>Ascomycota</taxon>
        <taxon>Saccharomycotina</taxon>
        <taxon>Trigonopsidomycetes</taxon>
        <taxon>Trigonopsidales</taxon>
        <taxon>Trigonopsidaceae</taxon>
        <taxon>Tortispora</taxon>
    </lineage>
</organism>
<name>A0A1E4TME1_9ASCO</name>
<feature type="transmembrane region" description="Helical" evidence="5">
    <location>
        <begin position="177"/>
        <end position="207"/>
    </location>
</feature>
<protein>
    <recommendedName>
        <fullName evidence="8">SUR7 family protein pun1</fullName>
    </recommendedName>
</protein>
<comment type="subcellular location">
    <subcellularLocation>
        <location evidence="1">Membrane</location>
        <topology evidence="1">Multi-pass membrane protein</topology>
    </subcellularLocation>
</comment>
<dbReference type="Proteomes" id="UP000095023">
    <property type="component" value="Unassembled WGS sequence"/>
</dbReference>
<evidence type="ECO:0000313" key="6">
    <source>
        <dbReference type="EMBL" id="ODV92913.1"/>
    </source>
</evidence>
<dbReference type="InterPro" id="IPR052413">
    <property type="entry name" value="SUR7_domain"/>
</dbReference>
<dbReference type="InterPro" id="IPR017974">
    <property type="entry name" value="Claudin_CS"/>
</dbReference>
<dbReference type="PANTHER" id="PTHR28019">
    <property type="entry name" value="CELL MEMBRANE PROTEIN YLR413W-RELATED"/>
    <property type="match status" value="1"/>
</dbReference>
<feature type="transmembrane region" description="Helical" evidence="5">
    <location>
        <begin position="7"/>
        <end position="29"/>
    </location>
</feature>
<dbReference type="Pfam" id="PF06687">
    <property type="entry name" value="SUR7"/>
    <property type="match status" value="1"/>
</dbReference>
<sequence>MSVIKKLCILMLPTLLTAVAITLLVFPFFGSINNTAVLNQYYVYSFDTSELYGLSSETSEEIQEFIKLALSAFDLTRLNGTINVGLWGYCIEQESTILNCTNPVPAFALSLDNVLGDTTSSLVTTLLQTDDSVYNEVQSVLDTYTAASKAMFSFYCAAFGLAVITFICSFCSHSSRFGLCCISIAATAATICAIIASALATFVGAVIRNEVNKYAEEYGITAAVNNQNLIVTWVSTGVMFIGTMCWYLSICCCASTRKRSNSYSSEDRPIVYAQGPYTNQPYNGKFY</sequence>
<proteinExistence type="predicted"/>
<evidence type="ECO:0000256" key="5">
    <source>
        <dbReference type="SAM" id="Phobius"/>
    </source>
</evidence>
<dbReference type="GO" id="GO:0005886">
    <property type="term" value="C:plasma membrane"/>
    <property type="evidence" value="ECO:0007669"/>
    <property type="project" value="InterPro"/>
</dbReference>